<evidence type="ECO:0000259" key="11">
    <source>
        <dbReference type="Pfam" id="PF00692"/>
    </source>
</evidence>
<keyword evidence="13" id="KW-1185">Reference proteome</keyword>
<dbReference type="RefSeq" id="XP_011404672.2">
    <property type="nucleotide sequence ID" value="XM_011406370.2"/>
</dbReference>
<dbReference type="GeneID" id="100634217"/>
<evidence type="ECO:0000256" key="4">
    <source>
        <dbReference type="ARBA" id="ARBA00022801"/>
    </source>
</evidence>
<evidence type="ECO:0000256" key="3">
    <source>
        <dbReference type="ARBA" id="ARBA00006581"/>
    </source>
</evidence>
<sequence length="206" mass="22425">MIPRIVCSRSRSLSLQFLNLHLPITTTMALVTDCVDNSATKRLKVEHSNGDSNSVEHSNGDSNSTVPLRVMKLTEYAYLPTRGSSEAAGYDLYSAYETVVPAEGKAVVKTDIAIALPPYCYGRIAPRSGLAWKHHIDIGAGVIDRDYRGNVGVIMFNLSKVDYQVHKGDRIAQLILERILIAGIEEVDNLDSTERGSGGFGSTGKN</sequence>
<keyword evidence="6 9" id="KW-0546">Nucleotide metabolism</keyword>
<dbReference type="InterPro" id="IPR033704">
    <property type="entry name" value="dUTPase_trimeric"/>
</dbReference>
<evidence type="ECO:0000313" key="13">
    <source>
        <dbReference type="Proteomes" id="UP000007879"/>
    </source>
</evidence>
<evidence type="ECO:0000256" key="7">
    <source>
        <dbReference type="ARBA" id="ARBA00047686"/>
    </source>
</evidence>
<evidence type="ECO:0000256" key="1">
    <source>
        <dbReference type="ARBA" id="ARBA00001946"/>
    </source>
</evidence>
<reference evidence="13" key="1">
    <citation type="journal article" date="2010" name="Nature">
        <title>The Amphimedon queenslandica genome and the evolution of animal complexity.</title>
        <authorList>
            <person name="Srivastava M."/>
            <person name="Simakov O."/>
            <person name="Chapman J."/>
            <person name="Fahey B."/>
            <person name="Gauthier M.E."/>
            <person name="Mitros T."/>
            <person name="Richards G.S."/>
            <person name="Conaco C."/>
            <person name="Dacre M."/>
            <person name="Hellsten U."/>
            <person name="Larroux C."/>
            <person name="Putnam N.H."/>
            <person name="Stanke M."/>
            <person name="Adamska M."/>
            <person name="Darling A."/>
            <person name="Degnan S.M."/>
            <person name="Oakley T.H."/>
            <person name="Plachetzki D.C."/>
            <person name="Zhai Y."/>
            <person name="Adamski M."/>
            <person name="Calcino A."/>
            <person name="Cummins S.F."/>
            <person name="Goodstein D.M."/>
            <person name="Harris C."/>
            <person name="Jackson D.J."/>
            <person name="Leys S.P."/>
            <person name="Shu S."/>
            <person name="Woodcroft B.J."/>
            <person name="Vervoort M."/>
            <person name="Kosik K.S."/>
            <person name="Manning G."/>
            <person name="Degnan B.M."/>
            <person name="Rokhsar D.S."/>
        </authorList>
    </citation>
    <scope>NUCLEOTIDE SEQUENCE [LARGE SCALE GENOMIC DNA]</scope>
</reference>
<dbReference type="GO" id="GO:0046081">
    <property type="term" value="P:dUTP catabolic process"/>
    <property type="evidence" value="ECO:0007669"/>
    <property type="project" value="UniProtKB-UniRule"/>
</dbReference>
<dbReference type="SUPFAM" id="SSF51283">
    <property type="entry name" value="dUTPase-like"/>
    <property type="match status" value="1"/>
</dbReference>
<comment type="function">
    <text evidence="9">Involved in nucleotide metabolism via production of dUMP, the immediate precursor of thymidine nucleotides, and decreases the intracellular concentration of dUTP so that uracil cannot be incorporated into DNA.</text>
</comment>
<dbReference type="EnsemblMetazoa" id="XM_011406370.2">
    <property type="protein sequence ID" value="XP_011404672.2"/>
    <property type="gene ID" value="LOC100634217"/>
</dbReference>
<dbReference type="CDD" id="cd07557">
    <property type="entry name" value="trimeric_dUTPase"/>
    <property type="match status" value="1"/>
</dbReference>
<keyword evidence="10" id="KW-0732">Signal</keyword>
<keyword evidence="5 9" id="KW-0460">Magnesium</keyword>
<dbReference type="InterPro" id="IPR029054">
    <property type="entry name" value="dUTPase-like"/>
</dbReference>
<dbReference type="KEGG" id="aqu:100634217"/>
<dbReference type="GO" id="GO:0006226">
    <property type="term" value="P:dUMP biosynthetic process"/>
    <property type="evidence" value="ECO:0007669"/>
    <property type="project" value="UniProtKB-UniRule"/>
</dbReference>
<dbReference type="Proteomes" id="UP000007879">
    <property type="component" value="Unassembled WGS sequence"/>
</dbReference>
<feature type="signal peptide" evidence="10">
    <location>
        <begin position="1"/>
        <end position="29"/>
    </location>
</feature>
<dbReference type="InterPro" id="IPR036157">
    <property type="entry name" value="dUTPase-like_sf"/>
</dbReference>
<evidence type="ECO:0000256" key="10">
    <source>
        <dbReference type="SAM" id="SignalP"/>
    </source>
</evidence>
<keyword evidence="4 9" id="KW-0378">Hydrolase</keyword>
<dbReference type="GO" id="GO:0004170">
    <property type="term" value="F:dUTP diphosphatase activity"/>
    <property type="evidence" value="ECO:0007669"/>
    <property type="project" value="UniProtKB-UniRule"/>
</dbReference>
<evidence type="ECO:0000256" key="9">
    <source>
        <dbReference type="RuleBase" id="RU367024"/>
    </source>
</evidence>
<evidence type="ECO:0000256" key="5">
    <source>
        <dbReference type="ARBA" id="ARBA00022842"/>
    </source>
</evidence>
<feature type="domain" description="dUTPase-like" evidence="11">
    <location>
        <begin position="76"/>
        <end position="204"/>
    </location>
</feature>
<dbReference type="NCBIfam" id="NF001862">
    <property type="entry name" value="PRK00601.1"/>
    <property type="match status" value="1"/>
</dbReference>
<evidence type="ECO:0000256" key="8">
    <source>
        <dbReference type="ARBA" id="ARBA00057946"/>
    </source>
</evidence>
<dbReference type="PANTHER" id="PTHR11241">
    <property type="entry name" value="DEOXYURIDINE 5'-TRIPHOSPHATE NUCLEOTIDOHYDROLASE"/>
    <property type="match status" value="1"/>
</dbReference>
<dbReference type="InterPro" id="IPR008181">
    <property type="entry name" value="dUTPase"/>
</dbReference>
<comment type="similarity">
    <text evidence="3 9">Belongs to the dUTPase family.</text>
</comment>
<organism evidence="12 13">
    <name type="scientific">Amphimedon queenslandica</name>
    <name type="common">Sponge</name>
    <dbReference type="NCBI Taxonomy" id="400682"/>
    <lineage>
        <taxon>Eukaryota</taxon>
        <taxon>Metazoa</taxon>
        <taxon>Porifera</taxon>
        <taxon>Demospongiae</taxon>
        <taxon>Heteroscleromorpha</taxon>
        <taxon>Haplosclerida</taxon>
        <taxon>Niphatidae</taxon>
        <taxon>Amphimedon</taxon>
    </lineage>
</organism>
<reference evidence="12" key="2">
    <citation type="submission" date="2024-06" db="UniProtKB">
        <authorList>
            <consortium name="EnsemblMetazoa"/>
        </authorList>
    </citation>
    <scope>IDENTIFICATION</scope>
</reference>
<dbReference type="AlphaFoldDB" id="A0AAN0IMB2"/>
<dbReference type="NCBIfam" id="TIGR00576">
    <property type="entry name" value="dut"/>
    <property type="match status" value="1"/>
</dbReference>
<comment type="pathway">
    <text evidence="2 9">Pyrimidine metabolism; dUMP biosynthesis; dUMP from dCTP (dUTP route): step 2/2.</text>
</comment>
<evidence type="ECO:0000256" key="6">
    <source>
        <dbReference type="ARBA" id="ARBA00023080"/>
    </source>
</evidence>
<keyword evidence="9" id="KW-0479">Metal-binding</keyword>
<dbReference type="Pfam" id="PF00692">
    <property type="entry name" value="dUTPase"/>
    <property type="match status" value="1"/>
</dbReference>
<dbReference type="Gene3D" id="2.70.40.10">
    <property type="match status" value="1"/>
</dbReference>
<dbReference type="GO" id="GO:0000287">
    <property type="term" value="F:magnesium ion binding"/>
    <property type="evidence" value="ECO:0007669"/>
    <property type="project" value="UniProtKB-UniRule"/>
</dbReference>
<dbReference type="FunFam" id="2.70.40.10:FF:000004">
    <property type="entry name" value="Deoxyuridine triphosphatase"/>
    <property type="match status" value="1"/>
</dbReference>
<dbReference type="EC" id="3.6.1.23" evidence="9"/>
<comment type="cofactor">
    <cofactor evidence="1 9">
        <name>Mg(2+)</name>
        <dbReference type="ChEBI" id="CHEBI:18420"/>
    </cofactor>
</comment>
<evidence type="ECO:0000256" key="2">
    <source>
        <dbReference type="ARBA" id="ARBA00005142"/>
    </source>
</evidence>
<feature type="chain" id="PRO_5043038274" description="Deoxyuridine 5'-triphosphate nucleotidohydrolase" evidence="10">
    <location>
        <begin position="30"/>
        <end position="206"/>
    </location>
</feature>
<proteinExistence type="inferred from homology"/>
<comment type="catalytic activity">
    <reaction evidence="7 9">
        <text>dUTP + H2O = dUMP + diphosphate + H(+)</text>
        <dbReference type="Rhea" id="RHEA:10248"/>
        <dbReference type="ChEBI" id="CHEBI:15377"/>
        <dbReference type="ChEBI" id="CHEBI:15378"/>
        <dbReference type="ChEBI" id="CHEBI:33019"/>
        <dbReference type="ChEBI" id="CHEBI:61555"/>
        <dbReference type="ChEBI" id="CHEBI:246422"/>
        <dbReference type="EC" id="3.6.1.23"/>
    </reaction>
</comment>
<protein>
    <recommendedName>
        <fullName evidence="9">Deoxyuridine 5'-triphosphate nucleotidohydrolase</fullName>
        <shortName evidence="9">dUTPase</shortName>
        <ecNumber evidence="9">3.6.1.23</ecNumber>
    </recommendedName>
    <alternativeName>
        <fullName evidence="9">dUTP pyrophosphatase</fullName>
    </alternativeName>
</protein>
<name>A0AAN0IMB2_AMPQE</name>
<evidence type="ECO:0000313" key="12">
    <source>
        <dbReference type="EnsemblMetazoa" id="XP_011404672.2"/>
    </source>
</evidence>
<comment type="function">
    <text evidence="8">Catalyzes the cleavage of 2'-deoxyuridine 5'-triphosphate (dUTP) into 2'-deoxyuridine 5'-monophosphate (dUMP) and inorganic pyrophosphate and through its action efficiently prevents uracil misincorporation into DNA and at the same time provides dUMP, the substrate for de novo thymidylate biosynthesis. Inhibits peroxisome proliferator-activated receptor (PPAR) activity by binding of its N-terminal to PPAR, preventing the latter's dimerization with retinoid X receptor. Essential for embryonic development.</text>
</comment>
<dbReference type="PANTHER" id="PTHR11241:SF0">
    <property type="entry name" value="DEOXYURIDINE 5'-TRIPHOSPHATE NUCLEOTIDOHYDROLASE"/>
    <property type="match status" value="1"/>
</dbReference>
<accession>A0AAN0IMB2</accession>